<organism evidence="5 6">
    <name type="scientific">Deinococcus radiopugnans ATCC 19172</name>
    <dbReference type="NCBI Taxonomy" id="585398"/>
    <lineage>
        <taxon>Bacteria</taxon>
        <taxon>Thermotogati</taxon>
        <taxon>Deinococcota</taxon>
        <taxon>Deinococci</taxon>
        <taxon>Deinococcales</taxon>
        <taxon>Deinococcaceae</taxon>
        <taxon>Deinococcus</taxon>
    </lineage>
</organism>
<dbReference type="InterPro" id="IPR051400">
    <property type="entry name" value="HAD-like_hydrolase"/>
</dbReference>
<evidence type="ECO:0000313" key="7">
    <source>
        <dbReference type="Proteomes" id="UP000629870"/>
    </source>
</evidence>
<evidence type="ECO:0000313" key="6">
    <source>
        <dbReference type="Proteomes" id="UP000313988"/>
    </source>
</evidence>
<accession>A0A5C4YC37</accession>
<protein>
    <submittedName>
        <fullName evidence="4">FMN phosphatase YigB (HAD superfamily)</fullName>
    </submittedName>
    <submittedName>
        <fullName evidence="5">HAD family hydrolase</fullName>
    </submittedName>
</protein>
<proteinExistence type="predicted"/>
<dbReference type="SFLD" id="SFLDS00003">
    <property type="entry name" value="Haloacid_Dehalogenase"/>
    <property type="match status" value="1"/>
</dbReference>
<dbReference type="GO" id="GO:0016787">
    <property type="term" value="F:hydrolase activity"/>
    <property type="evidence" value="ECO:0007669"/>
    <property type="project" value="UniProtKB-KW"/>
</dbReference>
<dbReference type="PANTHER" id="PTHR46470">
    <property type="entry name" value="N-ACYLNEURAMINATE-9-PHOSPHATASE"/>
    <property type="match status" value="1"/>
</dbReference>
<dbReference type="EMBL" id="JACHEW010000002">
    <property type="protein sequence ID" value="MBB6015208.1"/>
    <property type="molecule type" value="Genomic_DNA"/>
</dbReference>
<evidence type="ECO:0000256" key="1">
    <source>
        <dbReference type="ARBA" id="ARBA00001946"/>
    </source>
</evidence>
<dbReference type="Proteomes" id="UP000629870">
    <property type="component" value="Unassembled WGS sequence"/>
</dbReference>
<comment type="caution">
    <text evidence="5">The sequence shown here is derived from an EMBL/GenBank/DDBJ whole genome shotgun (WGS) entry which is preliminary data.</text>
</comment>
<gene>
    <name evidence="5" type="ORF">FHR04_01285</name>
    <name evidence="4" type="ORF">HNQ04_000437</name>
</gene>
<sequence>MSGQAKSTVTLDLDGVLIQNPFGSYVVPTVLGHLERSARLAGRERAAAHRELRGAISAEWQRRMDRRDFVAAYHWDEIYGVVAEAYGVSGLPDVTRLVEEGSAQGHVHALPGAHQALHLLRERGLRTVALTNGYRRYQWPVLEALGLAPLFDDLESPEAHGYAKPQPELFHAVGEVLAHVGDTLEHDVLGANLAGVRAVWVVPELPGPDPVVAGEALANPDFSTFFGEMQDRAIYLRHHPEATAALLTPWVAVRNVLDGARAIVEQLT</sequence>
<name>A0A5C4YC37_9DEIO</name>
<dbReference type="InterPro" id="IPR036412">
    <property type="entry name" value="HAD-like_sf"/>
</dbReference>
<dbReference type="EMBL" id="VDMO01000001">
    <property type="protein sequence ID" value="TNM73087.1"/>
    <property type="molecule type" value="Genomic_DNA"/>
</dbReference>
<keyword evidence="2 5" id="KW-0378">Hydrolase</keyword>
<dbReference type="Pfam" id="PF00702">
    <property type="entry name" value="Hydrolase"/>
    <property type="match status" value="1"/>
</dbReference>
<dbReference type="Gene3D" id="3.40.50.1000">
    <property type="entry name" value="HAD superfamily/HAD-like"/>
    <property type="match status" value="1"/>
</dbReference>
<reference evidence="4 7" key="2">
    <citation type="submission" date="2020-08" db="EMBL/GenBank/DDBJ databases">
        <title>Genomic Encyclopedia of Type Strains, Phase IV (KMG-IV): sequencing the most valuable type-strain genomes for metagenomic binning, comparative biology and taxonomic classification.</title>
        <authorList>
            <person name="Goeker M."/>
        </authorList>
    </citation>
    <scope>NUCLEOTIDE SEQUENCE [LARGE SCALE GENOMIC DNA]</scope>
    <source>
        <strain evidence="4 7">DSM 12027</strain>
    </source>
</reference>
<evidence type="ECO:0000256" key="2">
    <source>
        <dbReference type="ARBA" id="ARBA00022801"/>
    </source>
</evidence>
<dbReference type="InterPro" id="IPR006439">
    <property type="entry name" value="HAD-SF_hydro_IA"/>
</dbReference>
<dbReference type="AlphaFoldDB" id="A0A5C4YC37"/>
<comment type="cofactor">
    <cofactor evidence="1">
        <name>Mg(2+)</name>
        <dbReference type="ChEBI" id="CHEBI:18420"/>
    </cofactor>
</comment>
<evidence type="ECO:0000313" key="4">
    <source>
        <dbReference type="EMBL" id="MBB6015208.1"/>
    </source>
</evidence>
<keyword evidence="3" id="KW-0460">Magnesium</keyword>
<keyword evidence="7" id="KW-1185">Reference proteome</keyword>
<dbReference type="SUPFAM" id="SSF56784">
    <property type="entry name" value="HAD-like"/>
    <property type="match status" value="1"/>
</dbReference>
<dbReference type="InterPro" id="IPR023214">
    <property type="entry name" value="HAD_sf"/>
</dbReference>
<dbReference type="Proteomes" id="UP000313988">
    <property type="component" value="Unassembled WGS sequence"/>
</dbReference>
<dbReference type="PRINTS" id="PR00413">
    <property type="entry name" value="HADHALOGNASE"/>
</dbReference>
<dbReference type="RefSeq" id="WP_139400137.1">
    <property type="nucleotide sequence ID" value="NZ_JACHEW010000002.1"/>
</dbReference>
<dbReference type="SFLD" id="SFLDG01129">
    <property type="entry name" value="C1.5:_HAD__Beta-PGM__Phosphata"/>
    <property type="match status" value="1"/>
</dbReference>
<dbReference type="OrthoDB" id="25198at2"/>
<evidence type="ECO:0000256" key="3">
    <source>
        <dbReference type="ARBA" id="ARBA00022842"/>
    </source>
</evidence>
<dbReference type="GO" id="GO:0044281">
    <property type="term" value="P:small molecule metabolic process"/>
    <property type="evidence" value="ECO:0007669"/>
    <property type="project" value="UniProtKB-ARBA"/>
</dbReference>
<evidence type="ECO:0000313" key="5">
    <source>
        <dbReference type="EMBL" id="TNM73087.1"/>
    </source>
</evidence>
<reference evidence="5 6" key="1">
    <citation type="submission" date="2019-06" db="EMBL/GenBank/DDBJ databases">
        <title>Genome sequence of Deinococcus radiopugnans ATCC 19172.</title>
        <authorList>
            <person name="Maclea K.S."/>
            <person name="Maynard C.R."/>
        </authorList>
    </citation>
    <scope>NUCLEOTIDE SEQUENCE [LARGE SCALE GENOMIC DNA]</scope>
    <source>
        <strain evidence="5 6">ATCC 19172</strain>
    </source>
</reference>